<dbReference type="AlphaFoldDB" id="A0A8J5XN03"/>
<dbReference type="Proteomes" id="UP000751190">
    <property type="component" value="Unassembled WGS sequence"/>
</dbReference>
<keyword evidence="4" id="KW-1185">Reference proteome</keyword>
<dbReference type="InterPro" id="IPR029063">
    <property type="entry name" value="SAM-dependent_MTases_sf"/>
</dbReference>
<feature type="region of interest" description="Disordered" evidence="1">
    <location>
        <begin position="198"/>
        <end position="280"/>
    </location>
</feature>
<dbReference type="SMART" id="SM00240">
    <property type="entry name" value="FHA"/>
    <property type="match status" value="1"/>
</dbReference>
<evidence type="ECO:0000256" key="1">
    <source>
        <dbReference type="SAM" id="MobiDB-lite"/>
    </source>
</evidence>
<dbReference type="PROSITE" id="PS50006">
    <property type="entry name" value="FHA_DOMAIN"/>
    <property type="match status" value="1"/>
</dbReference>
<dbReference type="Pfam" id="PF00498">
    <property type="entry name" value="FHA"/>
    <property type="match status" value="1"/>
</dbReference>
<dbReference type="OrthoDB" id="10507778at2759"/>
<feature type="domain" description="FHA" evidence="2">
    <location>
        <begin position="28"/>
        <end position="82"/>
    </location>
</feature>
<dbReference type="SUPFAM" id="SSF49879">
    <property type="entry name" value="SMAD/FHA domain"/>
    <property type="match status" value="1"/>
</dbReference>
<feature type="compositionally biased region" description="Low complexity" evidence="1">
    <location>
        <begin position="147"/>
        <end position="165"/>
    </location>
</feature>
<evidence type="ECO:0000259" key="2">
    <source>
        <dbReference type="PROSITE" id="PS50006"/>
    </source>
</evidence>
<gene>
    <name evidence="3" type="ORF">KFE25_007908</name>
</gene>
<organism evidence="3 4">
    <name type="scientific">Diacronema lutheri</name>
    <name type="common">Unicellular marine alga</name>
    <name type="synonym">Monochrysis lutheri</name>
    <dbReference type="NCBI Taxonomy" id="2081491"/>
    <lineage>
        <taxon>Eukaryota</taxon>
        <taxon>Haptista</taxon>
        <taxon>Haptophyta</taxon>
        <taxon>Pavlovophyceae</taxon>
        <taxon>Pavlovales</taxon>
        <taxon>Pavlovaceae</taxon>
        <taxon>Diacronema</taxon>
    </lineage>
</organism>
<dbReference type="EMBL" id="JAGTXO010000007">
    <property type="protein sequence ID" value="KAG8466529.1"/>
    <property type="molecule type" value="Genomic_DNA"/>
</dbReference>
<dbReference type="Gene3D" id="3.40.50.150">
    <property type="entry name" value="Vaccinia Virus protein VP39"/>
    <property type="match status" value="2"/>
</dbReference>
<name>A0A8J5XN03_DIALT</name>
<evidence type="ECO:0000313" key="4">
    <source>
        <dbReference type="Proteomes" id="UP000751190"/>
    </source>
</evidence>
<comment type="caution">
    <text evidence="3">The sequence shown here is derived from an EMBL/GenBank/DDBJ whole genome shotgun (WGS) entry which is preliminary data.</text>
</comment>
<dbReference type="CDD" id="cd00060">
    <property type="entry name" value="FHA"/>
    <property type="match status" value="1"/>
</dbReference>
<dbReference type="InterPro" id="IPR000253">
    <property type="entry name" value="FHA_dom"/>
</dbReference>
<feature type="compositionally biased region" description="Low complexity" evidence="1">
    <location>
        <begin position="125"/>
        <end position="136"/>
    </location>
</feature>
<dbReference type="Gene3D" id="2.60.200.20">
    <property type="match status" value="1"/>
</dbReference>
<protein>
    <recommendedName>
        <fullName evidence="2">FHA domain-containing protein</fullName>
    </recommendedName>
</protein>
<sequence length="612" mass="64874">MSDTARLCLVSGVPDGFPRVHGLALARTTVGRAQDCDIQLPATSLVSRLHFVIEREDVSDGSARFFLVDESCNGVYIDGERAPKRVRCQLRDGALLALGTGAHCIEPTTLRFAAPRRVGALGASNAPAGAAPLGAADESPSRGDCKASAPTPATRAAMPASAGVPPRTALAAWRRAAAEPNGAAVHADEPAMRRLFDEGSRQRAHGSAARQWVSGCQSPPAAPDDAHASRGASPPDPPRPRAARPLSPVGRAECASDDSGAAGGSRGVKRAASDDESPRILPGFVARAKRGANAHVAAVRGANKPSEGDGALAAEFGAPPLSILDARTAQWRERRSYWIDGYGIQSELGRPTDLLGFGGRMRTKHGGTSVFDPMLCELAYRWWAPPGGSILDPFAGGSVRGVVAARLGLAYHGIELSATQITANEAQARRIGAECTAARVPWVRPKWMRADATHLDGTALHARLPAAVDFVFTCPPYYDLERYSNDGRDLCNAPSYAAFLRALDKALGGALQLLRRDRFACVVVGELRDRRTGLCRNFVSDTISIAQRHGAALYNSAVLLTAYNTAPMRARAGFRLGKLTRCHQSVLVFWKGESEASVPNAGIVPNQAISWE</sequence>
<evidence type="ECO:0000313" key="3">
    <source>
        <dbReference type="EMBL" id="KAG8466529.1"/>
    </source>
</evidence>
<feature type="region of interest" description="Disordered" evidence="1">
    <location>
        <begin position="125"/>
        <end position="165"/>
    </location>
</feature>
<proteinExistence type="predicted"/>
<dbReference type="SUPFAM" id="SSF53335">
    <property type="entry name" value="S-adenosyl-L-methionine-dependent methyltransferases"/>
    <property type="match status" value="2"/>
</dbReference>
<dbReference type="InterPro" id="IPR008984">
    <property type="entry name" value="SMAD_FHA_dom_sf"/>
</dbReference>
<accession>A0A8J5XN03</accession>
<reference evidence="3" key="1">
    <citation type="submission" date="2021-05" db="EMBL/GenBank/DDBJ databases">
        <title>The genome of the haptophyte Pavlova lutheri (Diacronema luteri, Pavlovales) - a model for lipid biosynthesis in eukaryotic algae.</title>
        <authorList>
            <person name="Hulatt C.J."/>
            <person name="Posewitz M.C."/>
        </authorList>
    </citation>
    <scope>NUCLEOTIDE SEQUENCE</scope>
    <source>
        <strain evidence="3">NIVA-4/92</strain>
    </source>
</reference>
<dbReference type="OMA" id="MLCELAY"/>